<reference evidence="1" key="1">
    <citation type="journal article" date="2014" name="Int. J. Syst. Evol. Microbiol.">
        <title>Complete genome sequence of Corynebacterium casei LMG S-19264T (=DSM 44701T), isolated from a smear-ripened cheese.</title>
        <authorList>
            <consortium name="US DOE Joint Genome Institute (JGI-PGF)"/>
            <person name="Walter F."/>
            <person name="Albersmeier A."/>
            <person name="Kalinowski J."/>
            <person name="Ruckert C."/>
        </authorList>
    </citation>
    <scope>NUCLEOTIDE SEQUENCE</scope>
    <source>
        <strain evidence="1">CGMCC 4.7201</strain>
    </source>
</reference>
<dbReference type="PANTHER" id="PTHR38479">
    <property type="entry name" value="LMO0824 PROTEIN"/>
    <property type="match status" value="1"/>
</dbReference>
<sequence length="370" mass="40985">MTNKDETLGRRALNRALLERQMLLERRPVPAADVIEHLVGMQSQAPMSAYYALWSRIEGFHPDELAKLLTERQAVRIVLMRGTIHLVTADDCLKLRPLVQPCLDRAMRGGFGRGLAGVDLAELEAAGRALVEEVPRTPAEVGAVLRERWPDRSPADLSNAVRMLVPLVQVPPRAVWGRSGRALHTTAESWLGRPLVESPAAGEMVLRHLGAFGPATVKDTQVWSGLTGLRSVFEDLRPRLRTFRDEHGRELFDLPEAPRPAPDTPVPVRFLSEFDNMLLSYDDRTRIIAEEDRAKLFGVNGVISASILIDGFVAGTWRITRDRGAATLVVQPFVRLPSKDREALTEEGGRLLTFAAGDATGHDVRFEPPV</sequence>
<evidence type="ECO:0008006" key="3">
    <source>
        <dbReference type="Google" id="ProtNLM"/>
    </source>
</evidence>
<dbReference type="RefSeq" id="WP_189130726.1">
    <property type="nucleotide sequence ID" value="NZ_BMMS01000005.1"/>
</dbReference>
<evidence type="ECO:0000313" key="2">
    <source>
        <dbReference type="Proteomes" id="UP000641932"/>
    </source>
</evidence>
<comment type="caution">
    <text evidence="1">The sequence shown here is derived from an EMBL/GenBank/DDBJ whole genome shotgun (WGS) entry which is preliminary data.</text>
</comment>
<keyword evidence="2" id="KW-1185">Reference proteome</keyword>
<protein>
    <recommendedName>
        <fullName evidence="3">Winged helix DNA-binding domain-containing protein</fullName>
    </recommendedName>
</protein>
<dbReference type="PANTHER" id="PTHR38479:SF2">
    <property type="entry name" value="WINGED HELIX DNA-BINDING DOMAIN-CONTAINING PROTEIN"/>
    <property type="match status" value="1"/>
</dbReference>
<evidence type="ECO:0000313" key="1">
    <source>
        <dbReference type="EMBL" id="GGO84126.1"/>
    </source>
</evidence>
<gene>
    <name evidence="1" type="ORF">GCM10012280_14880</name>
</gene>
<dbReference type="EMBL" id="BMMS01000005">
    <property type="protein sequence ID" value="GGO84126.1"/>
    <property type="molecule type" value="Genomic_DNA"/>
</dbReference>
<organism evidence="1 2">
    <name type="scientific">Wenjunlia tyrosinilytica</name>
    <dbReference type="NCBI Taxonomy" id="1544741"/>
    <lineage>
        <taxon>Bacteria</taxon>
        <taxon>Bacillati</taxon>
        <taxon>Actinomycetota</taxon>
        <taxon>Actinomycetes</taxon>
        <taxon>Kitasatosporales</taxon>
        <taxon>Streptomycetaceae</taxon>
        <taxon>Wenjunlia</taxon>
    </lineage>
</organism>
<proteinExistence type="predicted"/>
<dbReference type="InterPro" id="IPR009351">
    <property type="entry name" value="AlkZ-like"/>
</dbReference>
<dbReference type="Proteomes" id="UP000641932">
    <property type="component" value="Unassembled WGS sequence"/>
</dbReference>
<accession>A0A917ZLG0</accession>
<name>A0A917ZLG0_9ACTN</name>
<dbReference type="AlphaFoldDB" id="A0A917ZLG0"/>
<reference evidence="1" key="2">
    <citation type="submission" date="2020-09" db="EMBL/GenBank/DDBJ databases">
        <authorList>
            <person name="Sun Q."/>
            <person name="Zhou Y."/>
        </authorList>
    </citation>
    <scope>NUCLEOTIDE SEQUENCE</scope>
    <source>
        <strain evidence="1">CGMCC 4.7201</strain>
    </source>
</reference>
<dbReference type="Pfam" id="PF06224">
    <property type="entry name" value="AlkZ-like"/>
    <property type="match status" value="1"/>
</dbReference>